<dbReference type="InterPro" id="IPR037066">
    <property type="entry name" value="Plug_dom_sf"/>
</dbReference>
<comment type="similarity">
    <text evidence="8 9">Belongs to the TonB-dependent receptor family.</text>
</comment>
<evidence type="ECO:0000256" key="10">
    <source>
        <dbReference type="SAM" id="SignalP"/>
    </source>
</evidence>
<dbReference type="PROSITE" id="PS52016">
    <property type="entry name" value="TONB_DEPENDENT_REC_3"/>
    <property type="match status" value="1"/>
</dbReference>
<keyword evidence="14" id="KW-1185">Reference proteome</keyword>
<dbReference type="Pfam" id="PF00593">
    <property type="entry name" value="TonB_dep_Rec_b-barrel"/>
    <property type="match status" value="1"/>
</dbReference>
<keyword evidence="2 8" id="KW-0813">Transport</keyword>
<keyword evidence="7 8" id="KW-0998">Cell outer membrane</keyword>
<reference evidence="13 14" key="1">
    <citation type="submission" date="2016-10" db="EMBL/GenBank/DDBJ databases">
        <authorList>
            <person name="de Groot N.N."/>
        </authorList>
    </citation>
    <scope>NUCLEOTIDE SEQUENCE [LARGE SCALE GENOMIC DNA]</scope>
    <source>
        <strain evidence="13 14">CGMCC 1.3430</strain>
    </source>
</reference>
<evidence type="ECO:0000256" key="4">
    <source>
        <dbReference type="ARBA" id="ARBA00022692"/>
    </source>
</evidence>
<protein>
    <submittedName>
        <fullName evidence="13">Iron complex outermembrane recepter protein</fullName>
    </submittedName>
</protein>
<evidence type="ECO:0000256" key="5">
    <source>
        <dbReference type="ARBA" id="ARBA00023077"/>
    </source>
</evidence>
<keyword evidence="4 8" id="KW-0812">Transmembrane</keyword>
<evidence type="ECO:0000259" key="11">
    <source>
        <dbReference type="Pfam" id="PF00593"/>
    </source>
</evidence>
<evidence type="ECO:0000256" key="6">
    <source>
        <dbReference type="ARBA" id="ARBA00023136"/>
    </source>
</evidence>
<dbReference type="EMBL" id="FNRM01000001">
    <property type="protein sequence ID" value="SEA03251.1"/>
    <property type="molecule type" value="Genomic_DNA"/>
</dbReference>
<evidence type="ECO:0000256" key="7">
    <source>
        <dbReference type="ARBA" id="ARBA00023237"/>
    </source>
</evidence>
<dbReference type="Gene3D" id="2.40.170.20">
    <property type="entry name" value="TonB-dependent receptor, beta-barrel domain"/>
    <property type="match status" value="1"/>
</dbReference>
<dbReference type="InterPro" id="IPR012910">
    <property type="entry name" value="Plug_dom"/>
</dbReference>
<evidence type="ECO:0000256" key="1">
    <source>
        <dbReference type="ARBA" id="ARBA00004571"/>
    </source>
</evidence>
<organism evidence="13 14">
    <name type="scientific">Alkalimonas amylolytica</name>
    <dbReference type="NCBI Taxonomy" id="152573"/>
    <lineage>
        <taxon>Bacteria</taxon>
        <taxon>Pseudomonadati</taxon>
        <taxon>Pseudomonadota</taxon>
        <taxon>Gammaproteobacteria</taxon>
        <taxon>Alkalimonas</taxon>
    </lineage>
</organism>
<dbReference type="PANTHER" id="PTHR47234">
    <property type="match status" value="1"/>
</dbReference>
<proteinExistence type="inferred from homology"/>
<dbReference type="PANTHER" id="PTHR47234:SF2">
    <property type="entry name" value="TONB-DEPENDENT RECEPTOR"/>
    <property type="match status" value="1"/>
</dbReference>
<dbReference type="Proteomes" id="UP000198773">
    <property type="component" value="Unassembled WGS sequence"/>
</dbReference>
<sequence>MKLKPLIGCLALAGLGTHAIANDNLSVAEAEDAVERIRVTGSSIKRTTLEGELPITVFTREDINAAGITSGEQLLMQLNIAGNGVDNMASNEGISTADNRANHGNSGANLRGQGSDATLVLLNGRRLAPHGLKGRSVDLNSIPFAALDRVEILRDGASAVYGTDAIGGVINFITRRDYTGAQVSGFADVTEAGAGHIYRANALFGVGDFDQDGWNAFGTITAKRNLGIRGTQRDFTNSFQEDRGLSPDTRGTPFATIFNVSTATAPGLIGSGLIDPNPNSPVARQDAINILALPGGPGCEAGGDFMGRFDPNLYPWSPQSQYACAWEYGRHRMLQSPLESLDFVGRLSFNLGDSHEMFFELSAAHVESRKSFEQYQISSSALATAQFNPSTWYPSTGVNYDRIFHTLGGYFGYDGLNYGAPIAYRWRCIECGPRTFDTDTTSYRALLAFEGMVADYDYTIGLSRSENSSKTKLVDGYYYLDQLQTLLGSGTLDPFMFPGQQSQAALDGLAAASAAGVKLYDGTTTLTQLDAIISGDLGLELPGGFIQAAVGTDLRREEYRFNGSDLEPGRTVPLAPFDDQNALDKVSRNIKAVFAEVYFPVLDNLDLTLAGRYDHYSGFGSTTNPKVSLKYQPVEQVMVRAAYSTGFKVPNFNQLFEGERSEPITVDTWFDPTRCPDGQVSDTPGCESIQPNLIRGGKVDLQPEESTQKSIGVVLVPTDNFNISVDWWEIERTNTIRVATQNVLLQNYQSFQDNFIRNSAGEITAIDARFINSGGTLTRGIEVDANLTGELAGGSWRLRLNGNYLQSFKTKALDTLPYSENLVGQFVYNNNLPIKWKHTVNFSYTHGDFMHSLTQIYRHGYESAVFARIASGVHNPPNFDYRVKSYTTYNYSLTYRGLENTLITMGIKNLFDQDPPFSSHNMDSAAGSAWEPRVADPRGRAYTLLVEYTF</sequence>
<name>A0A1H3XWP0_ALKAM</name>
<evidence type="ECO:0000256" key="8">
    <source>
        <dbReference type="PROSITE-ProRule" id="PRU01360"/>
    </source>
</evidence>
<keyword evidence="3 8" id="KW-1134">Transmembrane beta strand</keyword>
<feature type="signal peptide" evidence="10">
    <location>
        <begin position="1"/>
        <end position="21"/>
    </location>
</feature>
<dbReference type="Pfam" id="PF07715">
    <property type="entry name" value="Plug"/>
    <property type="match status" value="1"/>
</dbReference>
<evidence type="ECO:0000313" key="14">
    <source>
        <dbReference type="Proteomes" id="UP000198773"/>
    </source>
</evidence>
<accession>A0A1H3XWP0</accession>
<dbReference type="Gene3D" id="2.170.130.10">
    <property type="entry name" value="TonB-dependent receptor, plug domain"/>
    <property type="match status" value="1"/>
</dbReference>
<dbReference type="AlphaFoldDB" id="A0A1H3XWP0"/>
<evidence type="ECO:0000256" key="2">
    <source>
        <dbReference type="ARBA" id="ARBA00022448"/>
    </source>
</evidence>
<gene>
    <name evidence="13" type="ORF">SAMN04488051_101410</name>
</gene>
<dbReference type="InterPro" id="IPR036942">
    <property type="entry name" value="Beta-barrel_TonB_sf"/>
</dbReference>
<evidence type="ECO:0000259" key="12">
    <source>
        <dbReference type="Pfam" id="PF07715"/>
    </source>
</evidence>
<dbReference type="SUPFAM" id="SSF56935">
    <property type="entry name" value="Porins"/>
    <property type="match status" value="1"/>
</dbReference>
<feature type="chain" id="PRO_5011759643" evidence="10">
    <location>
        <begin position="22"/>
        <end position="950"/>
    </location>
</feature>
<dbReference type="STRING" id="152573.SAMN04488051_101410"/>
<dbReference type="OrthoDB" id="9815954at2"/>
<comment type="subcellular location">
    <subcellularLocation>
        <location evidence="1 8">Cell outer membrane</location>
        <topology evidence="1 8">Multi-pass membrane protein</topology>
    </subcellularLocation>
</comment>
<evidence type="ECO:0000256" key="3">
    <source>
        <dbReference type="ARBA" id="ARBA00022452"/>
    </source>
</evidence>
<evidence type="ECO:0000313" key="13">
    <source>
        <dbReference type="EMBL" id="SEA03251.1"/>
    </source>
</evidence>
<feature type="domain" description="TonB-dependent receptor plug" evidence="12">
    <location>
        <begin position="54"/>
        <end position="169"/>
    </location>
</feature>
<dbReference type="GO" id="GO:0009279">
    <property type="term" value="C:cell outer membrane"/>
    <property type="evidence" value="ECO:0007669"/>
    <property type="project" value="UniProtKB-SubCell"/>
</dbReference>
<feature type="domain" description="TonB-dependent receptor-like beta-barrel" evidence="11">
    <location>
        <begin position="392"/>
        <end position="910"/>
    </location>
</feature>
<dbReference type="InterPro" id="IPR039426">
    <property type="entry name" value="TonB-dep_rcpt-like"/>
</dbReference>
<keyword evidence="10" id="KW-0732">Signal</keyword>
<evidence type="ECO:0000256" key="9">
    <source>
        <dbReference type="RuleBase" id="RU003357"/>
    </source>
</evidence>
<keyword evidence="5 9" id="KW-0798">TonB box</keyword>
<dbReference type="InterPro" id="IPR000531">
    <property type="entry name" value="Beta-barrel_TonB"/>
</dbReference>
<keyword evidence="6 8" id="KW-0472">Membrane</keyword>